<feature type="compositionally biased region" description="Acidic residues" evidence="1">
    <location>
        <begin position="473"/>
        <end position="487"/>
    </location>
</feature>
<proteinExistence type="predicted"/>
<keyword evidence="2" id="KW-1133">Transmembrane helix</keyword>
<feature type="region of interest" description="Disordered" evidence="1">
    <location>
        <begin position="1"/>
        <end position="47"/>
    </location>
</feature>
<accession>A0ABN2WL86</accession>
<reference evidence="3 4" key="1">
    <citation type="journal article" date="2019" name="Int. J. Syst. Evol. Microbiol.">
        <title>The Global Catalogue of Microorganisms (GCM) 10K type strain sequencing project: providing services to taxonomists for standard genome sequencing and annotation.</title>
        <authorList>
            <consortium name="The Broad Institute Genomics Platform"/>
            <consortium name="The Broad Institute Genome Sequencing Center for Infectious Disease"/>
            <person name="Wu L."/>
            <person name="Ma J."/>
        </authorList>
    </citation>
    <scope>NUCLEOTIDE SEQUENCE [LARGE SCALE GENOMIC DNA]</scope>
    <source>
        <strain evidence="3 4">JCM 15900</strain>
    </source>
</reference>
<feature type="region of interest" description="Disordered" evidence="1">
    <location>
        <begin position="278"/>
        <end position="318"/>
    </location>
</feature>
<evidence type="ECO:0000256" key="1">
    <source>
        <dbReference type="SAM" id="MobiDB-lite"/>
    </source>
</evidence>
<feature type="region of interest" description="Disordered" evidence="1">
    <location>
        <begin position="148"/>
        <end position="260"/>
    </location>
</feature>
<dbReference type="Proteomes" id="UP001500984">
    <property type="component" value="Unassembled WGS sequence"/>
</dbReference>
<feature type="compositionally biased region" description="Acidic residues" evidence="1">
    <location>
        <begin position="409"/>
        <end position="421"/>
    </location>
</feature>
<feature type="compositionally biased region" description="Low complexity" evidence="1">
    <location>
        <begin position="69"/>
        <end position="101"/>
    </location>
</feature>
<feature type="transmembrane region" description="Helical" evidence="2">
    <location>
        <begin position="990"/>
        <end position="1010"/>
    </location>
</feature>
<sequence>MIAATPPPHGPRRSSPLPPPSAAEAPLPRPHRRRSHPSPPAGGRRARALARISASLASLALAVGTAAFAAPAQAAPEPSDSLASDALAASEAPDGAAASSDMDTGTQGTPEASAAADEDENEPTGSVQVRIDSVSPWVDSDGALEVTGQVVNGTADPLAPESLTLSRSSQKISARTDIAAWTEDQDSPLLIASSEDTDGGDADGGDGTGASGEDGADESSGNRAGSPAYEAPELPSTLAPGDSHDFSFTVPADRMKPAGSAIDSWGALGLVVTLTAEQTQGAGGTDTPGQTDAPEPAEGAEQSDPAEQTTPATTPVQQTAPAFTVWHPDPGVDPTVVSTVLPVTLDAVPADGGPLLEAEVLERAADPSARGAFAGALDRSLTAARELDDAALAVDPRVLASARAALELPENEPEAPADDPTAEAPASAGQDGARTPGASPSDDGQSGDTPPADTPTESGAASLEGTDGPGAQEAEDEGAGDGQDDGTGDGPSADATEEAPDPEAAAARLPRLAEWYAEFTELAADREVLPLPWADAHVTALRSQASAAETSAEEQARSVRGRTASAAADEAAQLADGLGGLLDQADTERGLTGPLADSLRTDIMWPAADTVRRADLTALAEQGGQTLILSDAQQPSITSYTSSAYSTMDTHGDPQSAYAPPPDAEPGDRSEQGGGADGATRILNTLIADSGLSETAAEQARGRPRAPGEALATSAAITAERPFDSRHMLLTLPREAAGPDLPQLAKELSSAPWLSSESLDSLAETEPVARGALVEPSADQESAPGAQQAQNLLTDLGRSYGEGEAASAVFTDETEARRDMARSLLTCTGTERIEARRAGDSGDAPAGGTDTRADAGSGSETDSPSGTDACSERTRGWVAALAGGVRPEPGSSVLLVTGEQAHIPVRVENTTDRSARVRLRVEAGTPQLSTEESEPLTLGPGEARSVEVPVRGLANADVRAHVRVLSMDGTRMPQSTELLVRVRADWENTATLAVGTALALVLVFGLVRTIRRGRRKIPKSQLDAAVARAQS</sequence>
<feature type="compositionally biased region" description="Polar residues" evidence="1">
    <location>
        <begin position="858"/>
        <end position="868"/>
    </location>
</feature>
<feature type="compositionally biased region" description="Low complexity" evidence="1">
    <location>
        <begin position="305"/>
        <end position="318"/>
    </location>
</feature>
<keyword evidence="2" id="KW-0472">Membrane</keyword>
<feature type="region of interest" description="Disordered" evidence="1">
    <location>
        <begin position="69"/>
        <end position="136"/>
    </location>
</feature>
<feature type="region of interest" description="Disordered" evidence="1">
    <location>
        <begin position="640"/>
        <end position="678"/>
    </location>
</feature>
<comment type="caution">
    <text evidence="3">The sequence shown here is derived from an EMBL/GenBank/DDBJ whole genome shotgun (WGS) entry which is preliminary data.</text>
</comment>
<evidence type="ECO:0000313" key="4">
    <source>
        <dbReference type="Proteomes" id="UP001500984"/>
    </source>
</evidence>
<dbReference type="InterPro" id="IPR046112">
    <property type="entry name" value="DUF6049"/>
</dbReference>
<evidence type="ECO:0000256" key="2">
    <source>
        <dbReference type="SAM" id="Phobius"/>
    </source>
</evidence>
<keyword evidence="2" id="KW-0812">Transmembrane</keyword>
<feature type="compositionally biased region" description="Basic and acidic residues" evidence="1">
    <location>
        <begin position="831"/>
        <end position="840"/>
    </location>
</feature>
<feature type="compositionally biased region" description="Acidic residues" evidence="1">
    <location>
        <begin position="195"/>
        <end position="204"/>
    </location>
</feature>
<feature type="compositionally biased region" description="Polar residues" evidence="1">
    <location>
        <begin position="163"/>
        <end position="173"/>
    </location>
</feature>
<dbReference type="Pfam" id="PF19516">
    <property type="entry name" value="DUF6049"/>
    <property type="match status" value="2"/>
</dbReference>
<evidence type="ECO:0000313" key="3">
    <source>
        <dbReference type="EMBL" id="GAA2094826.1"/>
    </source>
</evidence>
<dbReference type="EMBL" id="BAAAPZ010000004">
    <property type="protein sequence ID" value="GAA2094826.1"/>
    <property type="molecule type" value="Genomic_DNA"/>
</dbReference>
<name>A0ABN2WL86_9MICO</name>
<protein>
    <submittedName>
        <fullName evidence="3">Uncharacterized protein</fullName>
    </submittedName>
</protein>
<gene>
    <name evidence="3" type="ORF">GCM10009823_14040</name>
</gene>
<organism evidence="3 4">
    <name type="scientific">Brevibacterium salitolerans</name>
    <dbReference type="NCBI Taxonomy" id="1403566"/>
    <lineage>
        <taxon>Bacteria</taxon>
        <taxon>Bacillati</taxon>
        <taxon>Actinomycetota</taxon>
        <taxon>Actinomycetes</taxon>
        <taxon>Micrococcales</taxon>
        <taxon>Brevibacteriaceae</taxon>
        <taxon>Brevibacterium</taxon>
    </lineage>
</organism>
<feature type="region of interest" description="Disordered" evidence="1">
    <location>
        <begin position="831"/>
        <end position="871"/>
    </location>
</feature>
<feature type="region of interest" description="Disordered" evidence="1">
    <location>
        <begin position="694"/>
        <end position="719"/>
    </location>
</feature>
<keyword evidence="4" id="KW-1185">Reference proteome</keyword>
<feature type="region of interest" description="Disordered" evidence="1">
    <location>
        <begin position="406"/>
        <end position="504"/>
    </location>
</feature>